<accession>A0A1Q2GTP7</accession>
<reference evidence="2 3" key="1">
    <citation type="submission" date="2017-02" db="EMBL/GenBank/DDBJ databases">
        <title>Complete genome sequence of the cold-active Pseudoalteromonas aliena strain EH1 isolated from Arctic seawater.</title>
        <authorList>
            <person name="Kim E."/>
            <person name="Heo E."/>
            <person name="Kim H."/>
            <person name="Kim D."/>
        </authorList>
    </citation>
    <scope>NUCLEOTIDE SEQUENCE [LARGE SCALE GENOMIC DNA]</scope>
    <source>
        <strain evidence="2 3">EH1</strain>
    </source>
</reference>
<dbReference type="STRING" id="247523.B0W48_00975"/>
<protein>
    <submittedName>
        <fullName evidence="2">Uncharacterized protein</fullName>
    </submittedName>
</protein>
<feature type="signal peptide" evidence="1">
    <location>
        <begin position="1"/>
        <end position="19"/>
    </location>
</feature>
<dbReference type="AlphaFoldDB" id="A0A1Q2GTP7"/>
<organism evidence="2 3">
    <name type="scientific">Pseudoalteromonas aliena</name>
    <dbReference type="NCBI Taxonomy" id="247523"/>
    <lineage>
        <taxon>Bacteria</taxon>
        <taxon>Pseudomonadati</taxon>
        <taxon>Pseudomonadota</taxon>
        <taxon>Gammaproteobacteria</taxon>
        <taxon>Alteromonadales</taxon>
        <taxon>Pseudoalteromonadaceae</taxon>
        <taxon>Pseudoalteromonas</taxon>
    </lineage>
</organism>
<evidence type="ECO:0000313" key="2">
    <source>
        <dbReference type="EMBL" id="AQP98485.1"/>
    </source>
</evidence>
<dbReference type="Proteomes" id="UP000188243">
    <property type="component" value="Chromosome"/>
</dbReference>
<keyword evidence="1" id="KW-0732">Signal</keyword>
<gene>
    <name evidence="2" type="ORF">B0W48_00975</name>
</gene>
<dbReference type="EMBL" id="CP019628">
    <property type="protein sequence ID" value="AQP98485.1"/>
    <property type="molecule type" value="Genomic_DNA"/>
</dbReference>
<evidence type="ECO:0000256" key="1">
    <source>
        <dbReference type="SAM" id="SignalP"/>
    </source>
</evidence>
<feature type="chain" id="PRO_5012862888" evidence="1">
    <location>
        <begin position="20"/>
        <end position="166"/>
    </location>
</feature>
<evidence type="ECO:0000313" key="3">
    <source>
        <dbReference type="Proteomes" id="UP000188243"/>
    </source>
</evidence>
<proteinExistence type="predicted"/>
<dbReference type="KEGG" id="paln:B0W48_00975"/>
<name>A0A1Q2GTP7_9GAMM</name>
<dbReference type="RefSeq" id="WP_077535219.1">
    <property type="nucleotide sequence ID" value="NZ_CANLYY010000021.1"/>
</dbReference>
<sequence>MKLVKSLMLLMLLTFGASAVEPIYVGGTQYSYTDGDFEPIFVNGSVTGYEAEIDVLLDEYDEYLGGYPELIFDISGGAAGSIGGQPLKVEMDASCSGIDVGYDADLILNRRGKLTPARFSIYKRLQTDGQCKKLKLKVSKMGSSVLDNEATIDAFNVNLIIYLNLI</sequence>